<sequence>MMSSSGVFGIHVHPATSQMRAAMTIIRNQSTGHADFVFYADRLIRLVVEFALNFLPVVPCSVTTPVDSAVYDGVAFQKNICGVSVIRAGESMETALRSCCRNVRIGKILIQRDEETAKPRMYYQKLPADISQRHVLLLDPMLASGGTAKMAIQVLRDAGVNEEKIIFVSLFAAPEGISVLQEAFPKVTLVSASVDTCLTDKKYIFPGCGDFGDRYFGTTASK</sequence>
<gene>
    <name evidence="11" type="ORF">TOLI1172_LOCUS418</name>
</gene>
<proteinExistence type="inferred from homology"/>
<dbReference type="Gene3D" id="3.40.50.2020">
    <property type="match status" value="1"/>
</dbReference>
<keyword evidence="6" id="KW-0328">Glycosyltransferase</keyword>
<dbReference type="CDD" id="cd06223">
    <property type="entry name" value="PRTases_typeI"/>
    <property type="match status" value="1"/>
</dbReference>
<evidence type="ECO:0000256" key="7">
    <source>
        <dbReference type="ARBA" id="ARBA00022679"/>
    </source>
</evidence>
<organism evidence="11">
    <name type="scientific">Timspurckia oligopyrenoides</name>
    <dbReference type="NCBI Taxonomy" id="708627"/>
    <lineage>
        <taxon>Eukaryota</taxon>
        <taxon>Rhodophyta</taxon>
        <taxon>Bangiophyceae</taxon>
        <taxon>Porphyridiales</taxon>
        <taxon>Porphyridiaceae</taxon>
        <taxon>Timspurckia</taxon>
    </lineage>
</organism>
<protein>
    <recommendedName>
        <fullName evidence="4">uracil phosphoribosyltransferase</fullName>
        <ecNumber evidence="4">2.4.2.9</ecNumber>
    </recommendedName>
</protein>
<evidence type="ECO:0000256" key="2">
    <source>
        <dbReference type="ARBA" id="ARBA00005180"/>
    </source>
</evidence>
<reference evidence="11" key="1">
    <citation type="submission" date="2021-01" db="EMBL/GenBank/DDBJ databases">
        <authorList>
            <person name="Corre E."/>
            <person name="Pelletier E."/>
            <person name="Niang G."/>
            <person name="Scheremetjew M."/>
            <person name="Finn R."/>
            <person name="Kale V."/>
            <person name="Holt S."/>
            <person name="Cochrane G."/>
            <person name="Meng A."/>
            <person name="Brown T."/>
            <person name="Cohen L."/>
        </authorList>
    </citation>
    <scope>NUCLEOTIDE SEQUENCE</scope>
    <source>
        <strain evidence="11">CCMP3278</strain>
    </source>
</reference>
<dbReference type="GO" id="GO:0008655">
    <property type="term" value="P:pyrimidine-containing compound salvage"/>
    <property type="evidence" value="ECO:0007669"/>
    <property type="project" value="UniProtKB-ARBA"/>
</dbReference>
<keyword evidence="7" id="KW-0808">Transferase</keyword>
<evidence type="ECO:0000256" key="5">
    <source>
        <dbReference type="ARBA" id="ARBA00022533"/>
    </source>
</evidence>
<keyword evidence="9" id="KW-0342">GTP-binding</keyword>
<evidence type="ECO:0000256" key="3">
    <source>
        <dbReference type="ARBA" id="ARBA00009516"/>
    </source>
</evidence>
<dbReference type="InterPro" id="IPR029057">
    <property type="entry name" value="PRTase-like"/>
</dbReference>
<name>A0A7S1EPV7_9RHOD</name>
<comment type="pathway">
    <text evidence="2">Pyrimidine metabolism; UMP biosynthesis via salvage pathway; UMP from uracil: step 1/1.</text>
</comment>
<evidence type="ECO:0000313" key="11">
    <source>
        <dbReference type="EMBL" id="CAD8816030.1"/>
    </source>
</evidence>
<comment type="cofactor">
    <cofactor evidence="1">
        <name>Mg(2+)</name>
        <dbReference type="ChEBI" id="CHEBI:18420"/>
    </cofactor>
</comment>
<dbReference type="NCBIfam" id="NF001097">
    <property type="entry name" value="PRK00129.1"/>
    <property type="match status" value="1"/>
</dbReference>
<dbReference type="GO" id="GO:0004845">
    <property type="term" value="F:uracil phosphoribosyltransferase activity"/>
    <property type="evidence" value="ECO:0007669"/>
    <property type="project" value="UniProtKB-EC"/>
</dbReference>
<dbReference type="AlphaFoldDB" id="A0A7S1EPV7"/>
<keyword evidence="5" id="KW-0021">Allosteric enzyme</keyword>
<dbReference type="GO" id="GO:0005525">
    <property type="term" value="F:GTP binding"/>
    <property type="evidence" value="ECO:0007669"/>
    <property type="project" value="UniProtKB-KW"/>
</dbReference>
<dbReference type="EC" id="2.4.2.9" evidence="4"/>
<dbReference type="InterPro" id="IPR000836">
    <property type="entry name" value="PRTase_dom"/>
</dbReference>
<dbReference type="SUPFAM" id="SSF53271">
    <property type="entry name" value="PRTase-like"/>
    <property type="match status" value="1"/>
</dbReference>
<dbReference type="EMBL" id="HBFP01000564">
    <property type="protein sequence ID" value="CAD8816030.1"/>
    <property type="molecule type" value="Transcribed_RNA"/>
</dbReference>
<dbReference type="FunFam" id="3.40.50.2020:FF:000023">
    <property type="entry name" value="Probable uracil phosphoribosyltransferase"/>
    <property type="match status" value="1"/>
</dbReference>
<evidence type="ECO:0000256" key="1">
    <source>
        <dbReference type="ARBA" id="ARBA00001946"/>
    </source>
</evidence>
<dbReference type="Pfam" id="PF14681">
    <property type="entry name" value="UPRTase"/>
    <property type="match status" value="1"/>
</dbReference>
<evidence type="ECO:0000256" key="9">
    <source>
        <dbReference type="ARBA" id="ARBA00023134"/>
    </source>
</evidence>
<evidence type="ECO:0000259" key="10">
    <source>
        <dbReference type="Pfam" id="PF14681"/>
    </source>
</evidence>
<feature type="domain" description="Phosphoribosyltransferase" evidence="10">
    <location>
        <begin position="15"/>
        <end position="218"/>
    </location>
</feature>
<accession>A0A7S1EPV7</accession>
<evidence type="ECO:0000256" key="6">
    <source>
        <dbReference type="ARBA" id="ARBA00022676"/>
    </source>
</evidence>
<evidence type="ECO:0000256" key="8">
    <source>
        <dbReference type="ARBA" id="ARBA00022741"/>
    </source>
</evidence>
<evidence type="ECO:0000256" key="4">
    <source>
        <dbReference type="ARBA" id="ARBA00011894"/>
    </source>
</evidence>
<keyword evidence="8" id="KW-0547">Nucleotide-binding</keyword>
<comment type="similarity">
    <text evidence="3">Belongs to the UPRTase family.</text>
</comment>